<proteinExistence type="predicted"/>
<dbReference type="SUPFAM" id="SSF52047">
    <property type="entry name" value="RNI-like"/>
    <property type="match status" value="1"/>
</dbReference>
<evidence type="ECO:0000313" key="1">
    <source>
        <dbReference type="EMBL" id="KAJ7617077.1"/>
    </source>
</evidence>
<accession>A0AAD7BCA4</accession>
<name>A0AAD7BCA4_9AGAR</name>
<dbReference type="InterPro" id="IPR032675">
    <property type="entry name" value="LRR_dom_sf"/>
</dbReference>
<dbReference type="Proteomes" id="UP001221142">
    <property type="component" value="Unassembled WGS sequence"/>
</dbReference>
<gene>
    <name evidence="1" type="ORF">FB45DRAFT_222350</name>
</gene>
<evidence type="ECO:0000313" key="2">
    <source>
        <dbReference type="Proteomes" id="UP001221142"/>
    </source>
</evidence>
<organism evidence="1 2">
    <name type="scientific">Roridomyces roridus</name>
    <dbReference type="NCBI Taxonomy" id="1738132"/>
    <lineage>
        <taxon>Eukaryota</taxon>
        <taxon>Fungi</taxon>
        <taxon>Dikarya</taxon>
        <taxon>Basidiomycota</taxon>
        <taxon>Agaricomycotina</taxon>
        <taxon>Agaricomycetes</taxon>
        <taxon>Agaricomycetidae</taxon>
        <taxon>Agaricales</taxon>
        <taxon>Marasmiineae</taxon>
        <taxon>Mycenaceae</taxon>
        <taxon>Roridomyces</taxon>
    </lineage>
</organism>
<comment type="caution">
    <text evidence="1">The sequence shown here is derived from an EMBL/GenBank/DDBJ whole genome shotgun (WGS) entry which is preliminary data.</text>
</comment>
<protein>
    <submittedName>
        <fullName evidence="1">Uncharacterized protein</fullName>
    </submittedName>
</protein>
<dbReference type="Gene3D" id="3.80.10.10">
    <property type="entry name" value="Ribonuclease Inhibitor"/>
    <property type="match status" value="1"/>
</dbReference>
<reference evidence="1" key="1">
    <citation type="submission" date="2023-03" db="EMBL/GenBank/DDBJ databases">
        <title>Massive genome expansion in bonnet fungi (Mycena s.s.) driven by repeated elements and novel gene families across ecological guilds.</title>
        <authorList>
            <consortium name="Lawrence Berkeley National Laboratory"/>
            <person name="Harder C.B."/>
            <person name="Miyauchi S."/>
            <person name="Viragh M."/>
            <person name="Kuo A."/>
            <person name="Thoen E."/>
            <person name="Andreopoulos B."/>
            <person name="Lu D."/>
            <person name="Skrede I."/>
            <person name="Drula E."/>
            <person name="Henrissat B."/>
            <person name="Morin E."/>
            <person name="Kohler A."/>
            <person name="Barry K."/>
            <person name="LaButti K."/>
            <person name="Morin E."/>
            <person name="Salamov A."/>
            <person name="Lipzen A."/>
            <person name="Mereny Z."/>
            <person name="Hegedus B."/>
            <person name="Baldrian P."/>
            <person name="Stursova M."/>
            <person name="Weitz H."/>
            <person name="Taylor A."/>
            <person name="Grigoriev I.V."/>
            <person name="Nagy L.G."/>
            <person name="Martin F."/>
            <person name="Kauserud H."/>
        </authorList>
    </citation>
    <scope>NUCLEOTIDE SEQUENCE</scope>
    <source>
        <strain evidence="1">9284</strain>
    </source>
</reference>
<keyword evidence="2" id="KW-1185">Reference proteome</keyword>
<sequence length="290" mass="33411">MPLRLLQQPRLPLDVERETFEWTAIAYPRSIPALLRVARRVRVWVEPYLYRAVKVAPHPPYTIIEQDIVHPTPNSKSLNFYRQAVRHLYILDAPAAEVLRVCTHIQTIASFGLVAELIPVLACMKDLCQLSLSLRELFDGTVPSCLPMHSHCFRTITHLDLHDVIDDDDSNILQLLPTLPVLTHLCLCDQVPPVRKLLAECKHLRILVNPWDESSAEQAQELAKEPRTQDDRFVVTVYEDINGEWEANVRGWTVWAAADDFVERKRRGEIPKSCYLMDYWVTEAMSEVDI</sequence>
<dbReference type="AlphaFoldDB" id="A0AAD7BCA4"/>
<dbReference type="EMBL" id="JARKIF010000021">
    <property type="protein sequence ID" value="KAJ7617077.1"/>
    <property type="molecule type" value="Genomic_DNA"/>
</dbReference>